<feature type="compositionally biased region" description="Basic residues" evidence="1">
    <location>
        <begin position="41"/>
        <end position="50"/>
    </location>
</feature>
<dbReference type="PANTHER" id="PTHR48125:SF12">
    <property type="entry name" value="AT HOOK TRANSCRIPTION FACTOR FAMILY-RELATED"/>
    <property type="match status" value="1"/>
</dbReference>
<dbReference type="PANTHER" id="PTHR48125">
    <property type="entry name" value="LP07818P1"/>
    <property type="match status" value="1"/>
</dbReference>
<gene>
    <name evidence="2" type="ORF">Ptr86124_009591</name>
</gene>
<dbReference type="AlphaFoldDB" id="A0A922N7L3"/>
<feature type="region of interest" description="Disordered" evidence="1">
    <location>
        <begin position="1"/>
        <end position="111"/>
    </location>
</feature>
<dbReference type="OrthoDB" id="3686814at2759"/>
<feature type="compositionally biased region" description="Basic and acidic residues" evidence="1">
    <location>
        <begin position="1"/>
        <end position="13"/>
    </location>
</feature>
<evidence type="ECO:0000313" key="2">
    <source>
        <dbReference type="EMBL" id="KAI1511187.1"/>
    </source>
</evidence>
<feature type="compositionally biased region" description="Basic and acidic residues" evidence="1">
    <location>
        <begin position="152"/>
        <end position="161"/>
    </location>
</feature>
<sequence length="562" mass="61225">MTMDSNELRRASEEVEGTPAPASAGSEQMDEPADASVQPAPRRRPGRPRKSVNQTPTKALTVKATETILRRSTRANSRKSESIQATTSDQDDMPVTSGAATTPAPSVPEVALAVDEEMQTEDNIVVAMTKPAANEQRYIPGDHAAQTPEPESVSRSEEREPPSLGAPTPMPDSTTFVPTPNTSNQTPQPLGGLYKSKYAQIPTAECSPKKRSLAEDGIEDQSDHGGARSMKRARLFDNTCTPGPSTATFPNNQTIPSKWSGHVWAPTNTTMRNEKHRHVSSDREETTGRSTADRDTVEREVIQGVMIKQEPLTDDVPTPPPPPPPSNPSTHVFGTSMPPISFQPPQMSQAPTGPRRVNDPIRRVAPHPAYPTFDVWELCTPQPQRSGDRQLSPQEVKLLDDLQEKVNRVLGGGEARVDVMSQIPAWMRLRLSNAQKKILQELHQTIACFRRNNQPGNGRGNPVATRPAPVPARPAPAPQRHVQAQPLARAATTQPQTQLSVPQQGGQVLALSDLDINNLSGMSLVNSAVQKINELLRLAGQDSVQFSLSGRDKLIFEQENRP</sequence>
<reference evidence="3" key="1">
    <citation type="journal article" date="2022" name="Microb. Genom.">
        <title>A global pangenome for the wheat fungal pathogen Pyrenophora tritici-repentis and prediction of effector protein structural homology.</title>
        <authorList>
            <person name="Moolhuijzen P.M."/>
            <person name="See P.T."/>
            <person name="Shi G."/>
            <person name="Powell H.R."/>
            <person name="Cockram J."/>
            <person name="Jorgensen L.N."/>
            <person name="Benslimane H."/>
            <person name="Strelkov S.E."/>
            <person name="Turner J."/>
            <person name="Liu Z."/>
            <person name="Moffat C.S."/>
        </authorList>
    </citation>
    <scope>NUCLEOTIDE SEQUENCE [LARGE SCALE GENOMIC DNA]</scope>
</reference>
<dbReference type="Proteomes" id="UP000249757">
    <property type="component" value="Unassembled WGS sequence"/>
</dbReference>
<comment type="caution">
    <text evidence="2">The sequence shown here is derived from an EMBL/GenBank/DDBJ whole genome shotgun (WGS) entry which is preliminary data.</text>
</comment>
<accession>A0A922N7L3</accession>
<organism evidence="2 3">
    <name type="scientific">Pyrenophora tritici-repentis</name>
    <dbReference type="NCBI Taxonomy" id="45151"/>
    <lineage>
        <taxon>Eukaryota</taxon>
        <taxon>Fungi</taxon>
        <taxon>Dikarya</taxon>
        <taxon>Ascomycota</taxon>
        <taxon>Pezizomycotina</taxon>
        <taxon>Dothideomycetes</taxon>
        <taxon>Pleosporomycetidae</taxon>
        <taxon>Pleosporales</taxon>
        <taxon>Pleosporineae</taxon>
        <taxon>Pleosporaceae</taxon>
        <taxon>Pyrenophora</taxon>
    </lineage>
</organism>
<name>A0A922N7L3_9PLEO</name>
<evidence type="ECO:0000313" key="3">
    <source>
        <dbReference type="Proteomes" id="UP000249757"/>
    </source>
</evidence>
<protein>
    <submittedName>
        <fullName evidence="2">Uncharacterized protein</fullName>
    </submittedName>
</protein>
<feature type="compositionally biased region" description="Basic and acidic residues" evidence="1">
    <location>
        <begin position="279"/>
        <end position="301"/>
    </location>
</feature>
<feature type="region of interest" description="Disordered" evidence="1">
    <location>
        <begin position="451"/>
        <end position="480"/>
    </location>
</feature>
<feature type="compositionally biased region" description="Polar residues" evidence="1">
    <location>
        <begin position="238"/>
        <end position="257"/>
    </location>
</feature>
<feature type="compositionally biased region" description="Low complexity" evidence="1">
    <location>
        <begin position="178"/>
        <end position="189"/>
    </location>
</feature>
<feature type="compositionally biased region" description="Low complexity" evidence="1">
    <location>
        <begin position="451"/>
        <end position="467"/>
    </location>
</feature>
<proteinExistence type="predicted"/>
<feature type="compositionally biased region" description="Pro residues" evidence="1">
    <location>
        <begin position="468"/>
        <end position="477"/>
    </location>
</feature>
<evidence type="ECO:0000256" key="1">
    <source>
        <dbReference type="SAM" id="MobiDB-lite"/>
    </source>
</evidence>
<feature type="compositionally biased region" description="Pro residues" evidence="1">
    <location>
        <begin position="317"/>
        <end position="327"/>
    </location>
</feature>
<keyword evidence="3" id="KW-1185">Reference proteome</keyword>
<feature type="region of interest" description="Disordered" evidence="1">
    <location>
        <begin position="128"/>
        <end position="366"/>
    </location>
</feature>
<dbReference type="EMBL" id="NRDI02000014">
    <property type="protein sequence ID" value="KAI1511187.1"/>
    <property type="molecule type" value="Genomic_DNA"/>
</dbReference>